<proteinExistence type="predicted"/>
<gene>
    <name evidence="2" type="ORF">J5Y06_17055</name>
</gene>
<accession>A0A8J7R0P0</accession>
<dbReference type="InterPro" id="IPR029069">
    <property type="entry name" value="HotDog_dom_sf"/>
</dbReference>
<organism evidence="2 3">
    <name type="scientific">Tianweitania sediminis</name>
    <dbReference type="NCBI Taxonomy" id="1502156"/>
    <lineage>
        <taxon>Bacteria</taxon>
        <taxon>Pseudomonadati</taxon>
        <taxon>Pseudomonadota</taxon>
        <taxon>Alphaproteobacteria</taxon>
        <taxon>Hyphomicrobiales</taxon>
        <taxon>Phyllobacteriaceae</taxon>
        <taxon>Tianweitania</taxon>
    </lineage>
</organism>
<evidence type="ECO:0000256" key="1">
    <source>
        <dbReference type="SAM" id="MobiDB-lite"/>
    </source>
</evidence>
<evidence type="ECO:0000313" key="3">
    <source>
        <dbReference type="Proteomes" id="UP000666240"/>
    </source>
</evidence>
<evidence type="ECO:0000313" key="2">
    <source>
        <dbReference type="EMBL" id="MBP0440363.1"/>
    </source>
</evidence>
<reference evidence="2" key="1">
    <citation type="submission" date="2021-03" db="EMBL/GenBank/DDBJ databases">
        <title>Genome sequencing and assembly of Tianweitania sediminis.</title>
        <authorList>
            <person name="Chhetri G."/>
        </authorList>
    </citation>
    <scope>NUCLEOTIDE SEQUENCE</scope>
    <source>
        <strain evidence="2">Z8</strain>
    </source>
</reference>
<protein>
    <submittedName>
        <fullName evidence="2">MaoC family dehydratase</fullName>
    </submittedName>
</protein>
<dbReference type="EMBL" id="JAGIYY010000007">
    <property type="protein sequence ID" value="MBP0440363.1"/>
    <property type="molecule type" value="Genomic_DNA"/>
</dbReference>
<sequence>MVGDVFPADPLRFEVTQAVVDSFLEATGNERRGKDAPSMLASVYLVDLLSARQSPPGGIHAKQSIRFFRSLKVGETISIQARVVEKYIRKERPYVVSDFEAKGEDGTSVSSGRITSIWGKDQ</sequence>
<keyword evidence="3" id="KW-1185">Reference proteome</keyword>
<dbReference type="Gene3D" id="3.10.129.10">
    <property type="entry name" value="Hotdog Thioesterase"/>
    <property type="match status" value="1"/>
</dbReference>
<dbReference type="AlphaFoldDB" id="A0A8J7R0P0"/>
<dbReference type="Proteomes" id="UP000666240">
    <property type="component" value="Unassembled WGS sequence"/>
</dbReference>
<comment type="caution">
    <text evidence="2">The sequence shown here is derived from an EMBL/GenBank/DDBJ whole genome shotgun (WGS) entry which is preliminary data.</text>
</comment>
<name>A0A8J7R0P0_9HYPH</name>
<dbReference type="CDD" id="cd03441">
    <property type="entry name" value="R_hydratase_like"/>
    <property type="match status" value="1"/>
</dbReference>
<dbReference type="RefSeq" id="WP_209336395.1">
    <property type="nucleotide sequence ID" value="NZ_JAGIYY010000007.1"/>
</dbReference>
<feature type="region of interest" description="Disordered" evidence="1">
    <location>
        <begin position="102"/>
        <end position="122"/>
    </location>
</feature>
<dbReference type="SUPFAM" id="SSF54637">
    <property type="entry name" value="Thioesterase/thiol ester dehydrase-isomerase"/>
    <property type="match status" value="1"/>
</dbReference>